<dbReference type="GO" id="GO:0005576">
    <property type="term" value="C:extracellular region"/>
    <property type="evidence" value="ECO:0007669"/>
    <property type="project" value="UniProtKB-SubCell"/>
</dbReference>
<keyword evidence="5" id="KW-0872">Ion channel impairing toxin</keyword>
<keyword evidence="6" id="KW-1015">Disulfide bond</keyword>
<evidence type="ECO:0000256" key="7">
    <source>
        <dbReference type="SAM" id="SignalP"/>
    </source>
</evidence>
<name>A0A4Q8KAC9_HADFO</name>
<reference evidence="8" key="2">
    <citation type="submission" date="2019-05" db="EMBL/GenBank/DDBJ databases">
        <title>Unravelling the molecular evolution of spider venoms.</title>
        <authorList>
            <person name="Pineda S."/>
        </authorList>
    </citation>
    <scope>NUCLEOTIDE SEQUENCE</scope>
</reference>
<comment type="subcellular location">
    <subcellularLocation>
        <location evidence="1">Secreted</location>
    </subcellularLocation>
</comment>
<feature type="signal peptide" evidence="7">
    <location>
        <begin position="1"/>
        <end position="25"/>
    </location>
</feature>
<keyword evidence="7" id="KW-0732">Signal</keyword>
<evidence type="ECO:0000256" key="1">
    <source>
        <dbReference type="ARBA" id="ARBA00004613"/>
    </source>
</evidence>
<keyword evidence="3" id="KW-0800">Toxin</keyword>
<proteinExistence type="predicted"/>
<evidence type="ECO:0000256" key="2">
    <source>
        <dbReference type="ARBA" id="ARBA00022525"/>
    </source>
</evidence>
<dbReference type="InterPro" id="IPR009415">
    <property type="entry name" value="Omega-atracotox"/>
</dbReference>
<feature type="chain" id="PRO_5020737272" evidence="7">
    <location>
        <begin position="26"/>
        <end position="86"/>
    </location>
</feature>
<dbReference type="SUPFAM" id="SSF57059">
    <property type="entry name" value="omega toxin-like"/>
    <property type="match status" value="1"/>
</dbReference>
<reference evidence="8" key="1">
    <citation type="submission" date="2017-05" db="EMBL/GenBank/DDBJ databases">
        <authorList>
            <person name="QRISCLOUD D."/>
        </authorList>
    </citation>
    <scope>NUCLEOTIDE SEQUENCE</scope>
</reference>
<accession>A0A4Q8KAC9</accession>
<sequence length="86" mass="9631">MITPCWCWHINASLVLATVIGCISAEDTRTDFQGGFESSEEDANRIFRRSPTCIRTGQPCPYNENCCSGSCTYKENENGNQVKRCD</sequence>
<keyword evidence="2" id="KW-0964">Secreted</keyword>
<protein>
    <submittedName>
        <fullName evidence="8">Omega-Hexatoxin-Hf1d_2</fullName>
    </submittedName>
</protein>
<evidence type="ECO:0000256" key="3">
    <source>
        <dbReference type="ARBA" id="ARBA00022656"/>
    </source>
</evidence>
<keyword evidence="4" id="KW-0960">Knottin</keyword>
<dbReference type="AlphaFoldDB" id="A0A4Q8KAC9"/>
<dbReference type="EMBL" id="HAHG01000513">
    <property type="protein sequence ID" value="SNX36796.1"/>
    <property type="molecule type" value="Transcribed_RNA"/>
</dbReference>
<evidence type="ECO:0000256" key="4">
    <source>
        <dbReference type="ARBA" id="ARBA00022854"/>
    </source>
</evidence>
<organism evidence="8">
    <name type="scientific">Hadronyche formidabilis</name>
    <name type="common">Northern tree funnel-web spider</name>
    <name type="synonym">Atrax formidabilis</name>
    <dbReference type="NCBI Taxonomy" id="426499"/>
    <lineage>
        <taxon>Eukaryota</taxon>
        <taxon>Metazoa</taxon>
        <taxon>Ecdysozoa</taxon>
        <taxon>Arthropoda</taxon>
        <taxon>Chelicerata</taxon>
        <taxon>Arachnida</taxon>
        <taxon>Araneae</taxon>
        <taxon>Mygalomorphae</taxon>
        <taxon>Avicularoidea</taxon>
        <taxon>Hexathelidae</taxon>
        <taxon>Hadronyche</taxon>
    </lineage>
</organism>
<evidence type="ECO:0000256" key="6">
    <source>
        <dbReference type="ARBA" id="ARBA00023157"/>
    </source>
</evidence>
<dbReference type="GO" id="GO:0090729">
    <property type="term" value="F:toxin activity"/>
    <property type="evidence" value="ECO:0007669"/>
    <property type="project" value="UniProtKB-KW"/>
</dbReference>
<evidence type="ECO:0000256" key="5">
    <source>
        <dbReference type="ARBA" id="ARBA00022872"/>
    </source>
</evidence>
<dbReference type="Pfam" id="PF06357">
    <property type="entry name" value="Omega-toxin"/>
    <property type="match status" value="1"/>
</dbReference>
<evidence type="ECO:0000313" key="8">
    <source>
        <dbReference type="EMBL" id="SNX36796.1"/>
    </source>
</evidence>
<dbReference type="GO" id="GO:0006952">
    <property type="term" value="P:defense response"/>
    <property type="evidence" value="ECO:0007669"/>
    <property type="project" value="InterPro"/>
</dbReference>
<dbReference type="GO" id="GO:0019855">
    <property type="term" value="F:calcium channel inhibitor activity"/>
    <property type="evidence" value="ECO:0007669"/>
    <property type="project" value="InterPro"/>
</dbReference>